<reference evidence="4" key="1">
    <citation type="journal article" date="2016" name="Nat. Commun.">
        <title>The Gonium pectorale genome demonstrates co-option of cell cycle regulation during the evolution of multicellularity.</title>
        <authorList>
            <person name="Hanschen E.R."/>
            <person name="Marriage T.N."/>
            <person name="Ferris P.J."/>
            <person name="Hamaji T."/>
            <person name="Toyoda A."/>
            <person name="Fujiyama A."/>
            <person name="Neme R."/>
            <person name="Noguchi H."/>
            <person name="Minakuchi Y."/>
            <person name="Suzuki M."/>
            <person name="Kawai-Toyooka H."/>
            <person name="Smith D.R."/>
            <person name="Sparks H."/>
            <person name="Anderson J."/>
            <person name="Bakaric R."/>
            <person name="Luria V."/>
            <person name="Karger A."/>
            <person name="Kirschner M.W."/>
            <person name="Durand P.M."/>
            <person name="Michod R.E."/>
            <person name="Nozaki H."/>
            <person name="Olson B.J."/>
        </authorList>
    </citation>
    <scope>NUCLEOTIDE SEQUENCE [LARGE SCALE GENOMIC DNA]</scope>
    <source>
        <strain evidence="4">NIES-2863</strain>
    </source>
</reference>
<comment type="caution">
    <text evidence="3">The sequence shown here is derived from an EMBL/GenBank/DDBJ whole genome shotgun (WGS) entry which is preliminary data.</text>
</comment>
<organism evidence="3 4">
    <name type="scientific">Gonium pectorale</name>
    <name type="common">Green alga</name>
    <dbReference type="NCBI Taxonomy" id="33097"/>
    <lineage>
        <taxon>Eukaryota</taxon>
        <taxon>Viridiplantae</taxon>
        <taxon>Chlorophyta</taxon>
        <taxon>core chlorophytes</taxon>
        <taxon>Chlorophyceae</taxon>
        <taxon>CS clade</taxon>
        <taxon>Chlamydomonadales</taxon>
        <taxon>Volvocaceae</taxon>
        <taxon>Gonium</taxon>
    </lineage>
</organism>
<accession>A0A150GZU1</accession>
<evidence type="ECO:0000313" key="4">
    <source>
        <dbReference type="Proteomes" id="UP000075714"/>
    </source>
</evidence>
<evidence type="ECO:0000256" key="2">
    <source>
        <dbReference type="SAM" id="Phobius"/>
    </source>
</evidence>
<keyword evidence="2" id="KW-0472">Membrane</keyword>
<dbReference type="OrthoDB" id="549421at2759"/>
<dbReference type="Proteomes" id="UP000075714">
    <property type="component" value="Unassembled WGS sequence"/>
</dbReference>
<gene>
    <name evidence="3" type="ORF">GPECTOR_3g467</name>
</gene>
<feature type="transmembrane region" description="Helical" evidence="2">
    <location>
        <begin position="609"/>
        <end position="633"/>
    </location>
</feature>
<feature type="compositionally biased region" description="Basic and acidic residues" evidence="1">
    <location>
        <begin position="817"/>
        <end position="836"/>
    </location>
</feature>
<proteinExistence type="predicted"/>
<feature type="region of interest" description="Disordered" evidence="1">
    <location>
        <begin position="808"/>
        <end position="836"/>
    </location>
</feature>
<evidence type="ECO:0000256" key="1">
    <source>
        <dbReference type="SAM" id="MobiDB-lite"/>
    </source>
</evidence>
<sequence>MAAAFVLPMRIYGKVVAPLTMYGVRLSPSLHVLLGPRVRPAPFSLRCLFRNHSVFDCAFFLSTLGVWRVNIYVEMAFCAFTSLTLGTLTVWYRDLVPGGLSLTWQLSLRALVLLTNLYLAAAYGRWSAASRGAAAAATTAAGATAGTSVAAGGAPGRVGGKSAKAIGGCGGSRTGEEDEEERQAVAKGDADGCGVLARHIPRWDLEVGAVLTALGLGEGPPGRAPPQVRTASVDALGAHDDTVVGAVASWVAAVRRGPDQVLTGAQAAAAAAAAFSAAGGARGASGGADGGLLLHRGTDLQPRAMLVQPAPPPHKEQAASAVLRVRLTLSAPAGPQGPLAAPPGLSALVRAAGANLPVEVLARGITPVQQHDGQQYGEYECEYEVRLLGAPSRPGPVLLELSLPPGADASAGLNRIMLPLLATHDPRVASELDAAAAEWPGEALEELNELVYDLATWAAAITTTTTTTAGADGGGGGDRFDREVLRVLGPHLLQFADDVGLVATAAWVRSGEDVGPADAPAEVPLTDTDADADAGAGQEVAAVSRRCSAADDDDDYAGMTALDGGGGGGRPLARGRGQRAVSPLGSLLLQALGLRPTPPAEEAAFQAFLDAWCVALGHTAHVVECLMLLAFLVRGVRVGQSLLSAEAAVAVVGLGMGTAMTLAWLVLPRPVWVRLVCAARVPRYCGYVVSKAMLAILRVRPPTGADVYAGGPGMLVLEGVILPGAFLVSPRTLLLVSLFKLPINAGAVHHIGAADSALGALFIAARVEVAALATTVACFVYLRALHGQRAAAMGLGAAGLRQELPGGGSAGAGGSASRREPSYDAADELKAKAKAE</sequence>
<feature type="transmembrane region" description="Helical" evidence="2">
    <location>
        <begin position="758"/>
        <end position="782"/>
    </location>
</feature>
<dbReference type="EMBL" id="LSYV01000004">
    <property type="protein sequence ID" value="KXZ55335.1"/>
    <property type="molecule type" value="Genomic_DNA"/>
</dbReference>
<keyword evidence="4" id="KW-1185">Reference proteome</keyword>
<name>A0A150GZU1_GONPE</name>
<feature type="transmembrane region" description="Helical" evidence="2">
    <location>
        <begin position="733"/>
        <end position="752"/>
    </location>
</feature>
<keyword evidence="2" id="KW-0812">Transmembrane</keyword>
<keyword evidence="2" id="KW-1133">Transmembrane helix</keyword>
<feature type="transmembrane region" description="Helical" evidence="2">
    <location>
        <begin position="645"/>
        <end position="666"/>
    </location>
</feature>
<feature type="transmembrane region" description="Helical" evidence="2">
    <location>
        <begin position="707"/>
        <end position="726"/>
    </location>
</feature>
<dbReference type="AlphaFoldDB" id="A0A150GZU1"/>
<protein>
    <submittedName>
        <fullName evidence="3">Uncharacterized protein</fullName>
    </submittedName>
</protein>
<evidence type="ECO:0000313" key="3">
    <source>
        <dbReference type="EMBL" id="KXZ55335.1"/>
    </source>
</evidence>